<organism evidence="5 6">
    <name type="scientific">Actinokineospora globicatena</name>
    <dbReference type="NCBI Taxonomy" id="103729"/>
    <lineage>
        <taxon>Bacteria</taxon>
        <taxon>Bacillati</taxon>
        <taxon>Actinomycetota</taxon>
        <taxon>Actinomycetes</taxon>
        <taxon>Pseudonocardiales</taxon>
        <taxon>Pseudonocardiaceae</taxon>
        <taxon>Actinokineospora</taxon>
    </lineage>
</organism>
<protein>
    <submittedName>
        <fullName evidence="5">SAM-dependent methyltransferase</fullName>
    </submittedName>
</protein>
<keyword evidence="3" id="KW-0949">S-adenosyl-L-methionine</keyword>
<keyword evidence="1 5" id="KW-0489">Methyltransferase</keyword>
<evidence type="ECO:0000313" key="5">
    <source>
        <dbReference type="EMBL" id="GLW90555.1"/>
    </source>
</evidence>
<evidence type="ECO:0000256" key="1">
    <source>
        <dbReference type="ARBA" id="ARBA00022603"/>
    </source>
</evidence>
<name>A0A9W6QIZ4_9PSEU</name>
<proteinExistence type="predicted"/>
<dbReference type="SUPFAM" id="SSF53335">
    <property type="entry name" value="S-adenosyl-L-methionine-dependent methyltransferases"/>
    <property type="match status" value="1"/>
</dbReference>
<dbReference type="PANTHER" id="PTHR43464:SF19">
    <property type="entry name" value="UBIQUINONE BIOSYNTHESIS O-METHYLTRANSFERASE, MITOCHONDRIAL"/>
    <property type="match status" value="1"/>
</dbReference>
<dbReference type="CDD" id="cd02440">
    <property type="entry name" value="AdoMet_MTases"/>
    <property type="match status" value="1"/>
</dbReference>
<dbReference type="RefSeq" id="WP_285608639.1">
    <property type="nucleotide sequence ID" value="NZ_BSSD01000001.1"/>
</dbReference>
<dbReference type="Pfam" id="PF08241">
    <property type="entry name" value="Methyltransf_11"/>
    <property type="match status" value="1"/>
</dbReference>
<evidence type="ECO:0000256" key="3">
    <source>
        <dbReference type="ARBA" id="ARBA00022691"/>
    </source>
</evidence>
<dbReference type="Proteomes" id="UP001165042">
    <property type="component" value="Unassembled WGS sequence"/>
</dbReference>
<reference evidence="5" key="1">
    <citation type="submission" date="2023-02" db="EMBL/GenBank/DDBJ databases">
        <title>Actinokineospora globicatena NBRC 15670.</title>
        <authorList>
            <person name="Ichikawa N."/>
            <person name="Sato H."/>
            <person name="Tonouchi N."/>
        </authorList>
    </citation>
    <scope>NUCLEOTIDE SEQUENCE</scope>
    <source>
        <strain evidence="5">NBRC 15670</strain>
    </source>
</reference>
<keyword evidence="6" id="KW-1185">Reference proteome</keyword>
<evidence type="ECO:0000256" key="2">
    <source>
        <dbReference type="ARBA" id="ARBA00022679"/>
    </source>
</evidence>
<keyword evidence="2" id="KW-0808">Transferase</keyword>
<feature type="domain" description="Methyltransferase type 11" evidence="4">
    <location>
        <begin position="45"/>
        <end position="136"/>
    </location>
</feature>
<accession>A0A9W6QIZ4</accession>
<dbReference type="GO" id="GO:0008757">
    <property type="term" value="F:S-adenosylmethionine-dependent methyltransferase activity"/>
    <property type="evidence" value="ECO:0007669"/>
    <property type="project" value="InterPro"/>
</dbReference>
<dbReference type="GO" id="GO:0032259">
    <property type="term" value="P:methylation"/>
    <property type="evidence" value="ECO:0007669"/>
    <property type="project" value="UniProtKB-KW"/>
</dbReference>
<evidence type="ECO:0000313" key="6">
    <source>
        <dbReference type="Proteomes" id="UP001165042"/>
    </source>
</evidence>
<dbReference type="PANTHER" id="PTHR43464">
    <property type="entry name" value="METHYLTRANSFERASE"/>
    <property type="match status" value="1"/>
</dbReference>
<dbReference type="InterPro" id="IPR013216">
    <property type="entry name" value="Methyltransf_11"/>
</dbReference>
<comment type="caution">
    <text evidence="5">The sequence shown here is derived from an EMBL/GenBank/DDBJ whole genome shotgun (WGS) entry which is preliminary data.</text>
</comment>
<gene>
    <name evidence="5" type="ORF">Aglo03_13710</name>
</gene>
<evidence type="ECO:0000259" key="4">
    <source>
        <dbReference type="Pfam" id="PF08241"/>
    </source>
</evidence>
<dbReference type="InterPro" id="IPR029063">
    <property type="entry name" value="SAM-dependent_MTases_sf"/>
</dbReference>
<dbReference type="AlphaFoldDB" id="A0A9W6QIZ4"/>
<sequence>MTAFWDKQAATFDEEPDHGLKDPAVRAAWAEILLPELPPAPADVVDLGCGTGSLSVLLADSGYHVRGLDLSPRMLAIAAAKAAGRVEFTLGDASDPPYPEASCDVVLVRHVLWALPDPDAAIARWVRLLRPGGRLALVEGHWFTGAGLTAAECSDLVLAHRHQAEVHVLDDPAPWGKPITDERYLLVSRT</sequence>
<dbReference type="EMBL" id="BSSD01000001">
    <property type="protein sequence ID" value="GLW90555.1"/>
    <property type="molecule type" value="Genomic_DNA"/>
</dbReference>
<dbReference type="Gene3D" id="3.40.50.150">
    <property type="entry name" value="Vaccinia Virus protein VP39"/>
    <property type="match status" value="1"/>
</dbReference>